<comment type="subcellular location">
    <subcellularLocation>
        <location evidence="4 5">Cytoplasm</location>
    </subcellularLocation>
</comment>
<dbReference type="HAMAP" id="MF_00739">
    <property type="entry name" value="Urease_gamma"/>
    <property type="match status" value="1"/>
</dbReference>
<dbReference type="InterPro" id="IPR050069">
    <property type="entry name" value="Urease_subunit"/>
</dbReference>
<evidence type="ECO:0000256" key="2">
    <source>
        <dbReference type="ARBA" id="ARBA00022801"/>
    </source>
</evidence>
<dbReference type="GO" id="GO:0009039">
    <property type="term" value="F:urease activity"/>
    <property type="evidence" value="ECO:0007669"/>
    <property type="project" value="UniProtKB-UniRule"/>
</dbReference>
<dbReference type="SMR" id="A0A022PQD3"/>
<dbReference type="InterPro" id="IPR002026">
    <property type="entry name" value="Urease_gamma/gamma-beta_su"/>
</dbReference>
<name>A0A022PQD3_9GAMM</name>
<keyword evidence="1 4" id="KW-0963">Cytoplasm</keyword>
<comment type="catalytic activity">
    <reaction evidence="3 4 5">
        <text>urea + 2 H2O + H(+) = hydrogencarbonate + 2 NH4(+)</text>
        <dbReference type="Rhea" id="RHEA:20557"/>
        <dbReference type="ChEBI" id="CHEBI:15377"/>
        <dbReference type="ChEBI" id="CHEBI:15378"/>
        <dbReference type="ChEBI" id="CHEBI:16199"/>
        <dbReference type="ChEBI" id="CHEBI:17544"/>
        <dbReference type="ChEBI" id="CHEBI:28938"/>
        <dbReference type="EC" id="3.5.1.5"/>
    </reaction>
</comment>
<dbReference type="GeneID" id="88807046"/>
<dbReference type="InterPro" id="IPR036463">
    <property type="entry name" value="Urease_gamma_sf"/>
</dbReference>
<dbReference type="NCBIfam" id="TIGR00193">
    <property type="entry name" value="urease_gam"/>
    <property type="match status" value="1"/>
</dbReference>
<dbReference type="CDD" id="cd00390">
    <property type="entry name" value="Urease_gamma"/>
    <property type="match status" value="1"/>
</dbReference>
<proteinExistence type="inferred from homology"/>
<dbReference type="PATRIC" id="fig|1393736.3.peg.364"/>
<dbReference type="Proteomes" id="UP000023464">
    <property type="component" value="Unassembled WGS sequence"/>
</dbReference>
<comment type="subunit">
    <text evidence="4">Heterotrimer of UreA (gamma), UreB (beta) and UreC (alpha) subunits. Three heterotrimers associate to form the active enzyme.</text>
</comment>
<dbReference type="EC" id="3.5.1.5" evidence="4 5"/>
<dbReference type="SUPFAM" id="SSF54111">
    <property type="entry name" value="Urease, gamma-subunit"/>
    <property type="match status" value="1"/>
</dbReference>
<organism evidence="6 7">
    <name type="scientific">Photorhabdus aegyptia</name>
    <dbReference type="NCBI Taxonomy" id="2805098"/>
    <lineage>
        <taxon>Bacteria</taxon>
        <taxon>Pseudomonadati</taxon>
        <taxon>Pseudomonadota</taxon>
        <taxon>Gammaproteobacteria</taxon>
        <taxon>Enterobacterales</taxon>
        <taxon>Morganellaceae</taxon>
        <taxon>Photorhabdus</taxon>
    </lineage>
</organism>
<keyword evidence="2 4" id="KW-0378">Hydrolase</keyword>
<evidence type="ECO:0000313" key="7">
    <source>
        <dbReference type="Proteomes" id="UP000023464"/>
    </source>
</evidence>
<comment type="caution">
    <text evidence="6">The sequence shown here is derived from an EMBL/GenBank/DDBJ whole genome shotgun (WGS) entry which is preliminary data.</text>
</comment>
<protein>
    <recommendedName>
        <fullName evidence="4 5">Urease subunit gamma</fullName>
        <ecNumber evidence="4 5">3.5.1.5</ecNumber>
    </recommendedName>
    <alternativeName>
        <fullName evidence="4">Urea amidohydrolase subunit gamma</fullName>
    </alternativeName>
</protein>
<dbReference type="Gene3D" id="3.30.280.10">
    <property type="entry name" value="Urease, gamma-like subunit"/>
    <property type="match status" value="1"/>
</dbReference>
<dbReference type="AlphaFoldDB" id="A0A022PQD3"/>
<dbReference type="PANTHER" id="PTHR33569">
    <property type="entry name" value="UREASE"/>
    <property type="match status" value="1"/>
</dbReference>
<evidence type="ECO:0000256" key="1">
    <source>
        <dbReference type="ARBA" id="ARBA00022490"/>
    </source>
</evidence>
<dbReference type="GO" id="GO:0043419">
    <property type="term" value="P:urea catabolic process"/>
    <property type="evidence" value="ECO:0007669"/>
    <property type="project" value="UniProtKB-UniRule"/>
</dbReference>
<dbReference type="UniPathway" id="UPA00258">
    <property type="reaction ID" value="UER00370"/>
</dbReference>
<evidence type="ECO:0000256" key="3">
    <source>
        <dbReference type="ARBA" id="ARBA00047778"/>
    </source>
</evidence>
<sequence>MQLTPREIEKLMVYTLADVALKRKSRGLKLNYPEAVAIITAAALEGAREGKTLEEVMDDSRHVLTKEDVMDGVADLIPHVQVEAIFTDGSRLVTVHDPIQ</sequence>
<evidence type="ECO:0000313" key="6">
    <source>
        <dbReference type="EMBL" id="EYU17068.1"/>
    </source>
</evidence>
<dbReference type="InterPro" id="IPR012010">
    <property type="entry name" value="Urease_gamma"/>
</dbReference>
<evidence type="ECO:0000256" key="5">
    <source>
        <dbReference type="RuleBase" id="RU003850"/>
    </source>
</evidence>
<comment type="pathway">
    <text evidence="4">Nitrogen metabolism; urea degradation; CO(2) and NH(3) from urea (urease route): step 1/1.</text>
</comment>
<dbReference type="EMBL" id="JFGV01000003">
    <property type="protein sequence ID" value="EYU17068.1"/>
    <property type="molecule type" value="Genomic_DNA"/>
</dbReference>
<dbReference type="NCBIfam" id="NF009712">
    <property type="entry name" value="PRK13241.1"/>
    <property type="match status" value="1"/>
</dbReference>
<dbReference type="GO" id="GO:0016151">
    <property type="term" value="F:nickel cation binding"/>
    <property type="evidence" value="ECO:0007669"/>
    <property type="project" value="InterPro"/>
</dbReference>
<keyword evidence="7" id="KW-1185">Reference proteome</keyword>
<reference evidence="6 7" key="1">
    <citation type="submission" date="2014-03" db="EMBL/GenBank/DDBJ databases">
        <title>Draft Genome of Photorhabdus luminescens BA1, an Egyptian Isolate.</title>
        <authorList>
            <person name="Ghazal S."/>
            <person name="Hurst S.G.IV."/>
            <person name="Morris K."/>
            <person name="Thomas K."/>
            <person name="Tisa L.S."/>
        </authorList>
    </citation>
    <scope>NUCLEOTIDE SEQUENCE [LARGE SCALE GENOMIC DNA]</scope>
    <source>
        <strain evidence="6 7">BA1</strain>
    </source>
</reference>
<dbReference type="PANTHER" id="PTHR33569:SF1">
    <property type="entry name" value="UREASE"/>
    <property type="match status" value="1"/>
</dbReference>
<dbReference type="Pfam" id="PF00547">
    <property type="entry name" value="Urease_gamma"/>
    <property type="match status" value="1"/>
</dbReference>
<accession>A0A022PQD3</accession>
<dbReference type="PIRSF" id="PIRSF001223">
    <property type="entry name" value="Urease_gamma"/>
    <property type="match status" value="1"/>
</dbReference>
<dbReference type="GO" id="GO:0005737">
    <property type="term" value="C:cytoplasm"/>
    <property type="evidence" value="ECO:0007669"/>
    <property type="project" value="UniProtKB-SubCell"/>
</dbReference>
<dbReference type="RefSeq" id="WP_011146425.1">
    <property type="nucleotide sequence ID" value="NZ_CAWLTM010000112.1"/>
</dbReference>
<evidence type="ECO:0000256" key="4">
    <source>
        <dbReference type="HAMAP-Rule" id="MF_00739"/>
    </source>
</evidence>
<comment type="similarity">
    <text evidence="4 5">Belongs to the urease gamma subunit family.</text>
</comment>
<gene>
    <name evidence="4" type="primary">ureA</name>
    <name evidence="6" type="ORF">BA1DRAFT_00357</name>
</gene>